<evidence type="ECO:0000313" key="3">
    <source>
        <dbReference type="Proteomes" id="UP001491552"/>
    </source>
</evidence>
<proteinExistence type="predicted"/>
<dbReference type="InterPro" id="IPR001387">
    <property type="entry name" value="Cro/C1-type_HTH"/>
</dbReference>
<gene>
    <name evidence="2" type="ORF">WMO66_04180</name>
</gene>
<feature type="domain" description="HTH cro/C1-type" evidence="1">
    <location>
        <begin position="17"/>
        <end position="76"/>
    </location>
</feature>
<dbReference type="EMBL" id="JBBMFF010000158">
    <property type="protein sequence ID" value="MEQ2510452.1"/>
    <property type="molecule type" value="Genomic_DNA"/>
</dbReference>
<keyword evidence="3" id="KW-1185">Reference proteome</keyword>
<dbReference type="SUPFAM" id="SSF47413">
    <property type="entry name" value="lambda repressor-like DNA-binding domains"/>
    <property type="match status" value="1"/>
</dbReference>
<name>A0ABV1G524_9FIRM</name>
<dbReference type="PROSITE" id="PS50943">
    <property type="entry name" value="HTH_CROC1"/>
    <property type="match status" value="1"/>
</dbReference>
<accession>A0ABV1G524</accession>
<sequence length="80" mass="9316">MKIYWYRNSKNLIGHRLHDLRISQHLTQRQLAARMQLAGMEMNEVTILRIEKGVRFVPDYEVAELAKALGVSCDDLLEDC</sequence>
<dbReference type="InterPro" id="IPR010982">
    <property type="entry name" value="Lambda_DNA-bd_dom_sf"/>
</dbReference>
<dbReference type="Proteomes" id="UP001491552">
    <property type="component" value="Unassembled WGS sequence"/>
</dbReference>
<evidence type="ECO:0000313" key="2">
    <source>
        <dbReference type="EMBL" id="MEQ2510452.1"/>
    </source>
</evidence>
<comment type="caution">
    <text evidence="2">The sequence shown here is derived from an EMBL/GenBank/DDBJ whole genome shotgun (WGS) entry which is preliminary data.</text>
</comment>
<dbReference type="CDD" id="cd00093">
    <property type="entry name" value="HTH_XRE"/>
    <property type="match status" value="1"/>
</dbReference>
<reference evidence="2 3" key="1">
    <citation type="submission" date="2024-03" db="EMBL/GenBank/DDBJ databases">
        <title>Human intestinal bacterial collection.</title>
        <authorList>
            <person name="Pauvert C."/>
            <person name="Hitch T.C.A."/>
            <person name="Clavel T."/>
        </authorList>
    </citation>
    <scope>NUCLEOTIDE SEQUENCE [LARGE SCALE GENOMIC DNA]</scope>
    <source>
        <strain evidence="2 3">CLA-AA-H192</strain>
    </source>
</reference>
<dbReference type="RefSeq" id="WP_349135124.1">
    <property type="nucleotide sequence ID" value="NZ_JBBMFF010000158.1"/>
</dbReference>
<organism evidence="2 3">
    <name type="scientific">Faecousia intestinalis</name>
    <dbReference type="NCBI Taxonomy" id="3133167"/>
    <lineage>
        <taxon>Bacteria</taxon>
        <taxon>Bacillati</taxon>
        <taxon>Bacillota</taxon>
        <taxon>Clostridia</taxon>
        <taxon>Eubacteriales</taxon>
        <taxon>Oscillospiraceae</taxon>
        <taxon>Faecousia</taxon>
    </lineage>
</organism>
<protein>
    <submittedName>
        <fullName evidence="2">Helix-turn-helix transcriptional regulator</fullName>
    </submittedName>
</protein>
<dbReference type="Gene3D" id="1.10.260.40">
    <property type="entry name" value="lambda repressor-like DNA-binding domains"/>
    <property type="match status" value="1"/>
</dbReference>
<dbReference type="SMART" id="SM00530">
    <property type="entry name" value="HTH_XRE"/>
    <property type="match status" value="1"/>
</dbReference>
<evidence type="ECO:0000259" key="1">
    <source>
        <dbReference type="PROSITE" id="PS50943"/>
    </source>
</evidence>
<dbReference type="Pfam" id="PF13560">
    <property type="entry name" value="HTH_31"/>
    <property type="match status" value="1"/>
</dbReference>